<feature type="compositionally biased region" description="Basic residues" evidence="1">
    <location>
        <begin position="96"/>
        <end position="105"/>
    </location>
</feature>
<evidence type="ECO:0000313" key="3">
    <source>
        <dbReference type="Proteomes" id="UP000016922"/>
    </source>
</evidence>
<dbReference type="AlphaFoldDB" id="S3CNT9"/>
<dbReference type="EMBL" id="KE145370">
    <property type="protein sequence ID" value="EPE26824.1"/>
    <property type="molecule type" value="Genomic_DNA"/>
</dbReference>
<dbReference type="KEGG" id="glz:GLAREA_02738"/>
<sequence>MSNSARKIPKIKFPLFVPGDEYHEYPNALEFELGKRLPSTADSFERSEDKDHTLVHETEAAQKNTNPRQGKDENDKVVEHGNQAIWPKNEAGGRDARRRSLLGKD</sequence>
<keyword evidence="3" id="KW-1185">Reference proteome</keyword>
<feature type="compositionally biased region" description="Basic and acidic residues" evidence="1">
    <location>
        <begin position="43"/>
        <end position="60"/>
    </location>
</feature>
<dbReference type="GeneID" id="19461794"/>
<protein>
    <submittedName>
        <fullName evidence="2">Uncharacterized protein</fullName>
    </submittedName>
</protein>
<dbReference type="RefSeq" id="XP_008086014.1">
    <property type="nucleotide sequence ID" value="XM_008087823.1"/>
</dbReference>
<dbReference type="HOGENOM" id="CLU_2236856_0_0_1"/>
<evidence type="ECO:0000313" key="2">
    <source>
        <dbReference type="EMBL" id="EPE26824.1"/>
    </source>
</evidence>
<dbReference type="Proteomes" id="UP000016922">
    <property type="component" value="Unassembled WGS sequence"/>
</dbReference>
<gene>
    <name evidence="2" type="ORF">GLAREA_02738</name>
</gene>
<evidence type="ECO:0000256" key="1">
    <source>
        <dbReference type="SAM" id="MobiDB-lite"/>
    </source>
</evidence>
<proteinExistence type="predicted"/>
<name>S3CNT9_GLAL2</name>
<feature type="compositionally biased region" description="Basic and acidic residues" evidence="1">
    <location>
        <begin position="69"/>
        <end position="79"/>
    </location>
</feature>
<feature type="region of interest" description="Disordered" evidence="1">
    <location>
        <begin position="42"/>
        <end position="105"/>
    </location>
</feature>
<reference evidence="2 3" key="1">
    <citation type="journal article" date="2013" name="BMC Genomics">
        <title>Genomics-driven discovery of the pneumocandin biosynthetic gene cluster in the fungus Glarea lozoyensis.</title>
        <authorList>
            <person name="Chen L."/>
            <person name="Yue Q."/>
            <person name="Zhang X."/>
            <person name="Xiang M."/>
            <person name="Wang C."/>
            <person name="Li S."/>
            <person name="Che Y."/>
            <person name="Ortiz-Lopez F.J."/>
            <person name="Bills G.F."/>
            <person name="Liu X."/>
            <person name="An Z."/>
        </authorList>
    </citation>
    <scope>NUCLEOTIDE SEQUENCE [LARGE SCALE GENOMIC DNA]</scope>
    <source>
        <strain evidence="3">ATCC 20868 / MF5171</strain>
    </source>
</reference>
<organism evidence="2 3">
    <name type="scientific">Glarea lozoyensis (strain ATCC 20868 / MF5171)</name>
    <dbReference type="NCBI Taxonomy" id="1116229"/>
    <lineage>
        <taxon>Eukaryota</taxon>
        <taxon>Fungi</taxon>
        <taxon>Dikarya</taxon>
        <taxon>Ascomycota</taxon>
        <taxon>Pezizomycotina</taxon>
        <taxon>Leotiomycetes</taxon>
        <taxon>Helotiales</taxon>
        <taxon>Helotiaceae</taxon>
        <taxon>Glarea</taxon>
    </lineage>
</organism>
<accession>S3CNT9</accession>